<feature type="compositionally biased region" description="Polar residues" evidence="1">
    <location>
        <begin position="1"/>
        <end position="10"/>
    </location>
</feature>
<organism evidence="2 3">
    <name type="scientific">Ataeniobius toweri</name>
    <dbReference type="NCBI Taxonomy" id="208326"/>
    <lineage>
        <taxon>Eukaryota</taxon>
        <taxon>Metazoa</taxon>
        <taxon>Chordata</taxon>
        <taxon>Craniata</taxon>
        <taxon>Vertebrata</taxon>
        <taxon>Euteleostomi</taxon>
        <taxon>Actinopterygii</taxon>
        <taxon>Neopterygii</taxon>
        <taxon>Teleostei</taxon>
        <taxon>Neoteleostei</taxon>
        <taxon>Acanthomorphata</taxon>
        <taxon>Ovalentaria</taxon>
        <taxon>Atherinomorphae</taxon>
        <taxon>Cyprinodontiformes</taxon>
        <taxon>Goodeidae</taxon>
        <taxon>Ataeniobius</taxon>
    </lineage>
</organism>
<name>A0ABU7CHR6_9TELE</name>
<dbReference type="EMBL" id="JAHUTI010091711">
    <property type="protein sequence ID" value="MED6262159.1"/>
    <property type="molecule type" value="Genomic_DNA"/>
</dbReference>
<feature type="region of interest" description="Disordered" evidence="1">
    <location>
        <begin position="1"/>
        <end position="56"/>
    </location>
</feature>
<comment type="caution">
    <text evidence="2">The sequence shown here is derived from an EMBL/GenBank/DDBJ whole genome shotgun (WGS) entry which is preliminary data.</text>
</comment>
<proteinExistence type="predicted"/>
<protein>
    <submittedName>
        <fullName evidence="2">Uncharacterized protein</fullName>
    </submittedName>
</protein>
<evidence type="ECO:0000313" key="2">
    <source>
        <dbReference type="EMBL" id="MED6262159.1"/>
    </source>
</evidence>
<sequence length="118" mass="13040">MPRLASSQTLPPVPLGDVRGIPRPAERHSPSSMSWASSQWDVPGTPPDGGVQEGTPLDVDEQQLYSVLLTIFLREFPATLWRKLISVACIWDIVLSVMPISEGRNVDLPVNRELRLLA</sequence>
<evidence type="ECO:0000256" key="1">
    <source>
        <dbReference type="SAM" id="MobiDB-lite"/>
    </source>
</evidence>
<reference evidence="2 3" key="1">
    <citation type="submission" date="2021-07" db="EMBL/GenBank/DDBJ databases">
        <authorList>
            <person name="Palmer J.M."/>
        </authorList>
    </citation>
    <scope>NUCLEOTIDE SEQUENCE [LARGE SCALE GENOMIC DNA]</scope>
    <source>
        <strain evidence="2 3">AT_MEX2019</strain>
        <tissue evidence="2">Muscle</tissue>
    </source>
</reference>
<keyword evidence="3" id="KW-1185">Reference proteome</keyword>
<dbReference type="Proteomes" id="UP001345963">
    <property type="component" value="Unassembled WGS sequence"/>
</dbReference>
<evidence type="ECO:0000313" key="3">
    <source>
        <dbReference type="Proteomes" id="UP001345963"/>
    </source>
</evidence>
<accession>A0ABU7CHR6</accession>
<gene>
    <name evidence="2" type="ORF">ATANTOWER_015443</name>
</gene>